<feature type="chain" id="PRO_5045140803" evidence="6">
    <location>
        <begin position="21"/>
        <end position="174"/>
    </location>
</feature>
<evidence type="ECO:0000313" key="8">
    <source>
        <dbReference type="Proteomes" id="UP001595555"/>
    </source>
</evidence>
<comment type="similarity">
    <text evidence="2">Belongs to the CpxP/Spy family.</text>
</comment>
<dbReference type="RefSeq" id="WP_378117744.1">
    <property type="nucleotide sequence ID" value="NZ_JBHRTF010000003.1"/>
</dbReference>
<protein>
    <submittedName>
        <fullName evidence="7">Spy/CpxP family protein refolding chaperone</fullName>
    </submittedName>
</protein>
<keyword evidence="8" id="KW-1185">Reference proteome</keyword>
<comment type="caution">
    <text evidence="7">The sequence shown here is derived from an EMBL/GenBank/DDBJ whole genome shotgun (WGS) entry which is preliminary data.</text>
</comment>
<organism evidence="7 8">
    <name type="scientific">Cellvibrio fontiphilus</name>
    <dbReference type="NCBI Taxonomy" id="1815559"/>
    <lineage>
        <taxon>Bacteria</taxon>
        <taxon>Pseudomonadati</taxon>
        <taxon>Pseudomonadota</taxon>
        <taxon>Gammaproteobacteria</taxon>
        <taxon>Cellvibrionales</taxon>
        <taxon>Cellvibrionaceae</taxon>
        <taxon>Cellvibrio</taxon>
    </lineage>
</organism>
<dbReference type="PANTHER" id="PTHR38102:SF1">
    <property type="entry name" value="PERIPLASMIC CHAPERONE SPY"/>
    <property type="match status" value="1"/>
</dbReference>
<feature type="compositionally biased region" description="Basic and acidic residues" evidence="5">
    <location>
        <begin position="151"/>
        <end position="164"/>
    </location>
</feature>
<evidence type="ECO:0000256" key="2">
    <source>
        <dbReference type="ARBA" id="ARBA00008441"/>
    </source>
</evidence>
<keyword evidence="4" id="KW-0574">Periplasm</keyword>
<feature type="signal peptide" evidence="6">
    <location>
        <begin position="1"/>
        <end position="20"/>
    </location>
</feature>
<evidence type="ECO:0000256" key="6">
    <source>
        <dbReference type="SAM" id="SignalP"/>
    </source>
</evidence>
<dbReference type="InterPro" id="IPR012899">
    <property type="entry name" value="LTXXQ"/>
</dbReference>
<keyword evidence="3 6" id="KW-0732">Signal</keyword>
<dbReference type="InterPro" id="IPR052211">
    <property type="entry name" value="Cpx_auxiliary_protein"/>
</dbReference>
<dbReference type="Proteomes" id="UP001595555">
    <property type="component" value="Unassembled WGS sequence"/>
</dbReference>
<evidence type="ECO:0000256" key="3">
    <source>
        <dbReference type="ARBA" id="ARBA00022729"/>
    </source>
</evidence>
<evidence type="ECO:0000256" key="4">
    <source>
        <dbReference type="ARBA" id="ARBA00022764"/>
    </source>
</evidence>
<proteinExistence type="inferred from homology"/>
<comment type="subcellular location">
    <subcellularLocation>
        <location evidence="1">Periplasm</location>
    </subcellularLocation>
</comment>
<dbReference type="Gene3D" id="1.20.120.1490">
    <property type="match status" value="1"/>
</dbReference>
<reference evidence="8" key="1">
    <citation type="journal article" date="2019" name="Int. J. Syst. Evol. Microbiol.">
        <title>The Global Catalogue of Microorganisms (GCM) 10K type strain sequencing project: providing services to taxonomists for standard genome sequencing and annotation.</title>
        <authorList>
            <consortium name="The Broad Institute Genomics Platform"/>
            <consortium name="The Broad Institute Genome Sequencing Center for Infectious Disease"/>
            <person name="Wu L."/>
            <person name="Ma J."/>
        </authorList>
    </citation>
    <scope>NUCLEOTIDE SEQUENCE [LARGE SCALE GENOMIC DNA]</scope>
    <source>
        <strain evidence="8">KCTC 52237</strain>
    </source>
</reference>
<dbReference type="EMBL" id="JBHRTF010000003">
    <property type="protein sequence ID" value="MFC3115451.1"/>
    <property type="molecule type" value="Genomic_DNA"/>
</dbReference>
<sequence>MNTIKFMAAGALLVGAATLAATGIAAETGKTCDGARAAHHMSKGGHHGGKYAGHLGRLERKLDLSETQKATLKSQREANRSARETLHEQLVKARTALDTAVETGANEAELTALADALGRLQAQQALAGAKNHQAFLAVLTEEQKQTLAELKSKRMERNGARKSEASLSSDSKSS</sequence>
<evidence type="ECO:0000256" key="5">
    <source>
        <dbReference type="SAM" id="MobiDB-lite"/>
    </source>
</evidence>
<feature type="region of interest" description="Disordered" evidence="5">
    <location>
        <begin position="151"/>
        <end position="174"/>
    </location>
</feature>
<evidence type="ECO:0000256" key="1">
    <source>
        <dbReference type="ARBA" id="ARBA00004418"/>
    </source>
</evidence>
<dbReference type="Pfam" id="PF07813">
    <property type="entry name" value="LTXXQ"/>
    <property type="match status" value="1"/>
</dbReference>
<dbReference type="PIRSF" id="PIRSF034445">
    <property type="entry name" value="CpxP_Spy"/>
    <property type="match status" value="1"/>
</dbReference>
<dbReference type="PANTHER" id="PTHR38102">
    <property type="entry name" value="PERIPLASMIC CHAPERONE SPY"/>
    <property type="match status" value="1"/>
</dbReference>
<name>A0ABV7FCW2_9GAMM</name>
<gene>
    <name evidence="7" type="ORF">ACFODX_07780</name>
</gene>
<accession>A0ABV7FCW2</accession>
<evidence type="ECO:0000313" key="7">
    <source>
        <dbReference type="EMBL" id="MFC3115451.1"/>
    </source>
</evidence>
<feature type="compositionally biased region" description="Low complexity" evidence="5">
    <location>
        <begin position="165"/>
        <end position="174"/>
    </location>
</feature>